<dbReference type="Proteomes" id="UP000006764">
    <property type="component" value="Chromosome"/>
</dbReference>
<dbReference type="EMBL" id="CP004387">
    <property type="protein sequence ID" value="AJD48267.1"/>
    <property type="molecule type" value="Genomic_DNA"/>
</dbReference>
<name>A0A0B4XPS9_9GAMM</name>
<accession>A0A0B4XPS9</accession>
<evidence type="ECO:0000313" key="1">
    <source>
        <dbReference type="EMBL" id="AJD48267.1"/>
    </source>
</evidence>
<dbReference type="HOGENOM" id="CLU_2244239_0_0_6"/>
<keyword evidence="2" id="KW-1185">Reference proteome</keyword>
<dbReference type="STRING" id="391936.S7S_09265"/>
<dbReference type="AlphaFoldDB" id="A0A0B4XPS9"/>
<dbReference type="KEGG" id="apac:S7S_09265"/>
<protein>
    <submittedName>
        <fullName evidence="1">Uncharacterized protein</fullName>
    </submittedName>
</protein>
<proteinExistence type="predicted"/>
<evidence type="ECO:0000313" key="2">
    <source>
        <dbReference type="Proteomes" id="UP000006764"/>
    </source>
</evidence>
<organism evidence="1 2">
    <name type="scientific">Isoalcanivorax pacificus W11-5</name>
    <dbReference type="NCBI Taxonomy" id="391936"/>
    <lineage>
        <taxon>Bacteria</taxon>
        <taxon>Pseudomonadati</taxon>
        <taxon>Pseudomonadota</taxon>
        <taxon>Gammaproteobacteria</taxon>
        <taxon>Oceanospirillales</taxon>
        <taxon>Alcanivoracaceae</taxon>
        <taxon>Isoalcanivorax</taxon>
    </lineage>
</organism>
<dbReference type="RefSeq" id="WP_008737779.1">
    <property type="nucleotide sequence ID" value="NZ_CP004387.1"/>
</dbReference>
<gene>
    <name evidence="1" type="ORF">S7S_09265</name>
</gene>
<reference evidence="1 2" key="1">
    <citation type="journal article" date="2012" name="J. Bacteriol.">
        <title>Genome sequence of an alkane-degrading bacterium, Alcanivorax pacificus type strain W11-5, isolated from deep sea sediment.</title>
        <authorList>
            <person name="Lai Q."/>
            <person name="Shao Z."/>
        </authorList>
    </citation>
    <scope>NUCLEOTIDE SEQUENCE [LARGE SCALE GENOMIC DNA]</scope>
    <source>
        <strain evidence="1 2">W11-5</strain>
    </source>
</reference>
<sequence>MDFFTTRYIGGSVHRQPLIDRQITGWLTSRRWINGMHTQTFGIANKRGKVYRGVTLMNASSRDLYEFGLFVTSLAGMRDVSASITDLPPGVDTVFGPASLISAA</sequence>